<dbReference type="PANTHER" id="PTHR14189">
    <property type="entry name" value="PROTEIN PHOSPHATASE METHYLESTERASE-1 RELATED"/>
    <property type="match status" value="1"/>
</dbReference>
<dbReference type="GO" id="GO:0051723">
    <property type="term" value="F:protein methylesterase activity"/>
    <property type="evidence" value="ECO:0007669"/>
    <property type="project" value="UniProtKB-EC"/>
</dbReference>
<evidence type="ECO:0000313" key="10">
    <source>
        <dbReference type="EMBL" id="CAD7590845.1"/>
    </source>
</evidence>
<dbReference type="SUPFAM" id="SSF53474">
    <property type="entry name" value="alpha/beta-Hydrolases"/>
    <property type="match status" value="1"/>
</dbReference>
<gene>
    <name evidence="10" type="ORF">TGEB3V08_LOCUS4343</name>
</gene>
<evidence type="ECO:0000259" key="9">
    <source>
        <dbReference type="PROSITE" id="PS50002"/>
    </source>
</evidence>
<dbReference type="InterPro" id="IPR036028">
    <property type="entry name" value="SH3-like_dom_sf"/>
</dbReference>
<dbReference type="InterPro" id="IPR029058">
    <property type="entry name" value="AB_hydrolase_fold"/>
</dbReference>
<dbReference type="Gene3D" id="3.40.50.1820">
    <property type="entry name" value="alpha/beta hydrolase"/>
    <property type="match status" value="1"/>
</dbReference>
<comment type="catalytic activity">
    <reaction evidence="6">
        <text>[phosphatase 2A protein]-C-terminal L-leucine methyl ester + H2O = [phosphatase 2A protein]-C-terminal L-leucine + methanol + H(+)</text>
        <dbReference type="Rhea" id="RHEA:48548"/>
        <dbReference type="Rhea" id="RHEA-COMP:12134"/>
        <dbReference type="Rhea" id="RHEA-COMP:12135"/>
        <dbReference type="ChEBI" id="CHEBI:15377"/>
        <dbReference type="ChEBI" id="CHEBI:15378"/>
        <dbReference type="ChEBI" id="CHEBI:17790"/>
        <dbReference type="ChEBI" id="CHEBI:90516"/>
        <dbReference type="ChEBI" id="CHEBI:90517"/>
        <dbReference type="EC" id="3.1.1.89"/>
    </reaction>
</comment>
<dbReference type="InterPro" id="IPR016812">
    <property type="entry name" value="PPase_methylesterase_euk"/>
</dbReference>
<accession>A0A7R9PKW9</accession>
<feature type="region of interest" description="Disordered" evidence="8">
    <location>
        <begin position="258"/>
        <end position="393"/>
    </location>
</feature>
<reference evidence="10" key="1">
    <citation type="submission" date="2020-11" db="EMBL/GenBank/DDBJ databases">
        <authorList>
            <person name="Tran Van P."/>
        </authorList>
    </citation>
    <scope>NUCLEOTIDE SEQUENCE</scope>
</reference>
<dbReference type="SMART" id="SM00326">
    <property type="entry name" value="SH3"/>
    <property type="match status" value="2"/>
</dbReference>
<feature type="compositionally biased region" description="Polar residues" evidence="8">
    <location>
        <begin position="260"/>
        <end position="271"/>
    </location>
</feature>
<comment type="similarity">
    <text evidence="1">Belongs to the AB hydrolase superfamily.</text>
</comment>
<evidence type="ECO:0000256" key="1">
    <source>
        <dbReference type="ARBA" id="ARBA00008645"/>
    </source>
</evidence>
<feature type="compositionally biased region" description="Pro residues" evidence="8">
    <location>
        <begin position="546"/>
        <end position="556"/>
    </location>
</feature>
<keyword evidence="4" id="KW-0719">Serine esterase</keyword>
<feature type="region of interest" description="Disordered" evidence="8">
    <location>
        <begin position="522"/>
        <end position="556"/>
    </location>
</feature>
<sequence length="1059" mass="116989">MVEGWRVVDNVTVSDHNLIVFDFATGRLVDGNGEGKRRKYNMSKANWEKLKGELILPSPVAQGNNVNMKAKQLTWALQDAMRKSIPVVKGEEEKLGEVQEELQRGPWGVPFKIASGKLRPPAMITTLSKDDGSTTTSWEESEVLIMETLLPDDDVTEDTEDNRRIVAVLLNLYHPLKGKNGNPVANKMVSYSRTVLGKKQEAQFLFVMVLDMKIPARAAPAPPPVTQSNGVQQNSNLFDWDDCILPIYMTKDPFFEPSLARSSSQTNNQQLGGPKKKPPPRPPPPKLNHAHRNHRKQGSSRPSDLLTGLFSRRQNNSRTASSSRPASWIDANGHREPPTAFATSSLIDLHSPSSSPTPTTRSSSDGLSVNSFGSDGSNSNNGHTTMSGNSSQFESGFEDDFDFFGNSNGTNIRPVLKSDPWSTAPAVDPFSPPIQATNQQKPEGKNTANSIFFVFNEDVNSQAKTKPNIPAVITASTPTIIRAKPPRPLSGPTVKGVTTSNKQFIDDTLDSWPPITSGSNCFTTPNFPSFQSPESSGFDEEDEWSPPMPSIPPPPPPKEVFLIEKEVPPHLPPRPLHLQDEDLKRPHGVALYDYPATHSDDLSFQAGDIVFLMRQVNADWMYGRIDSREGMFPTNFVAVNVPLPQRVATALHTFTPETWEDLGFPEGAAISVLNRVNGDWLYGEYNGKKGQFPASFVDHRPATRSIAQQFLVEALRKQKSQKEAYLALFYYATAYKIGLQCNASRSARRGLGGRKRDYTPVAWSHYFTERQDVKVNDVDTFRVYKAGTTGPLLVLLHGGGFSALTWSLFSVSVTSMVECRVLAIDLRGHGDTITSNEKDLSAKTMAGDVAAVLQKLYDVDPPPIILIGHSMGGAIAVHTACANSVPSLIGLAVIDVVEGTAIDALNSMQSFLRSRPTHFKSLEHAIEWCVRSAQVRNVESAKVSMPGQIKNEMNMHKYTWRINLGQTEEHWRGWFTGLSNEFLNCQVPKMLLLAGIDRLDKDLTVGQMQGKFQMQVLPQCGHAVHEDVPEKVAEVVATFLVRHKFTEPADIFERTFPAC</sequence>
<dbReference type="InterPro" id="IPR000073">
    <property type="entry name" value="AB_hydrolase_1"/>
</dbReference>
<feature type="compositionally biased region" description="Polar residues" evidence="8">
    <location>
        <begin position="312"/>
        <end position="325"/>
    </location>
</feature>
<feature type="compositionally biased region" description="Polar residues" evidence="8">
    <location>
        <begin position="522"/>
        <end position="535"/>
    </location>
</feature>
<dbReference type="PANTHER" id="PTHR14189:SF0">
    <property type="entry name" value="PROTEIN PHOSPHATASE METHYLESTERASE 1"/>
    <property type="match status" value="1"/>
</dbReference>
<evidence type="ECO:0000256" key="5">
    <source>
        <dbReference type="ARBA" id="ARBA00022801"/>
    </source>
</evidence>
<dbReference type="InterPro" id="IPR001452">
    <property type="entry name" value="SH3_domain"/>
</dbReference>
<name>A0A7R9PKW9_TIMGE</name>
<evidence type="ECO:0000256" key="8">
    <source>
        <dbReference type="SAM" id="MobiDB-lite"/>
    </source>
</evidence>
<proteinExistence type="inferred from homology"/>
<evidence type="ECO:0000256" key="2">
    <source>
        <dbReference type="ARBA" id="ARBA00013111"/>
    </source>
</evidence>
<dbReference type="PRINTS" id="PR00499">
    <property type="entry name" value="P67PHOX"/>
</dbReference>
<keyword evidence="5" id="KW-0378">Hydrolase</keyword>
<organism evidence="10">
    <name type="scientific">Timema genevievae</name>
    <name type="common">Walking stick</name>
    <dbReference type="NCBI Taxonomy" id="629358"/>
    <lineage>
        <taxon>Eukaryota</taxon>
        <taxon>Metazoa</taxon>
        <taxon>Ecdysozoa</taxon>
        <taxon>Arthropoda</taxon>
        <taxon>Hexapoda</taxon>
        <taxon>Insecta</taxon>
        <taxon>Pterygota</taxon>
        <taxon>Neoptera</taxon>
        <taxon>Polyneoptera</taxon>
        <taxon>Phasmatodea</taxon>
        <taxon>Timematodea</taxon>
        <taxon>Timematoidea</taxon>
        <taxon>Timematidae</taxon>
        <taxon>Timema</taxon>
    </lineage>
</organism>
<evidence type="ECO:0000256" key="6">
    <source>
        <dbReference type="ARBA" id="ARBA00049203"/>
    </source>
</evidence>
<feature type="domain" description="SH3" evidence="9">
    <location>
        <begin position="643"/>
        <end position="702"/>
    </location>
</feature>
<feature type="compositionally biased region" description="Polar residues" evidence="8">
    <location>
        <begin position="383"/>
        <end position="392"/>
    </location>
</feature>
<feature type="domain" description="SH3" evidence="9">
    <location>
        <begin position="583"/>
        <end position="642"/>
    </location>
</feature>
<feature type="compositionally biased region" description="Basic residues" evidence="8">
    <location>
        <begin position="288"/>
        <end position="298"/>
    </location>
</feature>
<dbReference type="PRINTS" id="PR00452">
    <property type="entry name" value="SH3DOMAIN"/>
</dbReference>
<evidence type="ECO:0000256" key="4">
    <source>
        <dbReference type="ARBA" id="ARBA00022487"/>
    </source>
</evidence>
<dbReference type="EMBL" id="OE840488">
    <property type="protein sequence ID" value="CAD7590845.1"/>
    <property type="molecule type" value="Genomic_DNA"/>
</dbReference>
<dbReference type="SUPFAM" id="SSF50044">
    <property type="entry name" value="SH3-domain"/>
    <property type="match status" value="2"/>
</dbReference>
<dbReference type="Pfam" id="PF14604">
    <property type="entry name" value="SH3_9"/>
    <property type="match status" value="1"/>
</dbReference>
<dbReference type="Pfam" id="PF12697">
    <property type="entry name" value="Abhydrolase_6"/>
    <property type="match status" value="1"/>
</dbReference>
<dbReference type="Pfam" id="PF00018">
    <property type="entry name" value="SH3_1"/>
    <property type="match status" value="1"/>
</dbReference>
<dbReference type="EC" id="3.1.1.89" evidence="2"/>
<dbReference type="PROSITE" id="PS50002">
    <property type="entry name" value="SH3"/>
    <property type="match status" value="2"/>
</dbReference>
<dbReference type="FunFam" id="3.40.50.1820:FF:000152">
    <property type="entry name" value="Protein phosphatase methylesterase 1"/>
    <property type="match status" value="1"/>
</dbReference>
<keyword evidence="3 7" id="KW-0728">SH3 domain</keyword>
<feature type="compositionally biased region" description="Low complexity" evidence="8">
    <location>
        <begin position="344"/>
        <end position="382"/>
    </location>
</feature>
<dbReference type="Gene3D" id="2.30.30.40">
    <property type="entry name" value="SH3 Domains"/>
    <property type="match status" value="2"/>
</dbReference>
<protein>
    <recommendedName>
        <fullName evidence="2">protein phosphatase methylesterase-1</fullName>
        <ecNumber evidence="2">3.1.1.89</ecNumber>
    </recommendedName>
</protein>
<evidence type="ECO:0000256" key="3">
    <source>
        <dbReference type="ARBA" id="ARBA00022443"/>
    </source>
</evidence>
<dbReference type="AlphaFoldDB" id="A0A7R9PKW9"/>
<evidence type="ECO:0000256" key="7">
    <source>
        <dbReference type="PROSITE-ProRule" id="PRU00192"/>
    </source>
</evidence>